<reference evidence="1" key="1">
    <citation type="submission" date="2023-07" db="EMBL/GenBank/DDBJ databases">
        <authorList>
            <consortium name="AG Swart"/>
            <person name="Singh M."/>
            <person name="Singh A."/>
            <person name="Seah K."/>
            <person name="Emmerich C."/>
        </authorList>
    </citation>
    <scope>NUCLEOTIDE SEQUENCE</scope>
    <source>
        <strain evidence="1">DP1</strain>
    </source>
</reference>
<name>A0AAD1XQE9_EUPCR</name>
<dbReference type="Proteomes" id="UP001295684">
    <property type="component" value="Unassembled WGS sequence"/>
</dbReference>
<proteinExistence type="predicted"/>
<comment type="caution">
    <text evidence="1">The sequence shown here is derived from an EMBL/GenBank/DDBJ whole genome shotgun (WGS) entry which is preliminary data.</text>
</comment>
<dbReference type="EMBL" id="CAMPGE010018840">
    <property type="protein sequence ID" value="CAI2377218.1"/>
    <property type="molecule type" value="Genomic_DNA"/>
</dbReference>
<protein>
    <submittedName>
        <fullName evidence="1">Uncharacterized protein</fullName>
    </submittedName>
</protein>
<gene>
    <name evidence="1" type="ORF">ECRASSUSDP1_LOCUS18601</name>
</gene>
<keyword evidence="2" id="KW-1185">Reference proteome</keyword>
<evidence type="ECO:0000313" key="1">
    <source>
        <dbReference type="EMBL" id="CAI2377218.1"/>
    </source>
</evidence>
<sequence length="268" mass="31135">MEYLLNSRSEYLPLELQLQEEGEAFMRVVFSRYGINKDYVHNNTRGIFDYLVKSNSFYKASKLRHQLCEPTYFVQIDFDQAALKRLRGVYSSFLAKHITNLNLHRFITFQNNPISFKKMLQTNVRNEPRGDVFKLLQTVSDCINFYGWKINARSLKRLLASCRQVHTISFARCFLSYRGFDISAPFTSGISTIGLKNCCFEEDGYSDADIITVEQIYFKLSCSCLDLRTINITKPNALKNLEVLNFYPEVDQTKTAIIQDIIYIVPLL</sequence>
<evidence type="ECO:0000313" key="2">
    <source>
        <dbReference type="Proteomes" id="UP001295684"/>
    </source>
</evidence>
<dbReference type="AlphaFoldDB" id="A0AAD1XQE9"/>
<organism evidence="1 2">
    <name type="scientific">Euplotes crassus</name>
    <dbReference type="NCBI Taxonomy" id="5936"/>
    <lineage>
        <taxon>Eukaryota</taxon>
        <taxon>Sar</taxon>
        <taxon>Alveolata</taxon>
        <taxon>Ciliophora</taxon>
        <taxon>Intramacronucleata</taxon>
        <taxon>Spirotrichea</taxon>
        <taxon>Hypotrichia</taxon>
        <taxon>Euplotida</taxon>
        <taxon>Euplotidae</taxon>
        <taxon>Moneuplotes</taxon>
    </lineage>
</organism>
<accession>A0AAD1XQE9</accession>